<proteinExistence type="predicted"/>
<feature type="region of interest" description="Disordered" evidence="2">
    <location>
        <begin position="98"/>
        <end position="130"/>
    </location>
</feature>
<dbReference type="EMBL" id="CP099419">
    <property type="protein sequence ID" value="USW50354.1"/>
    <property type="molecule type" value="Genomic_DNA"/>
</dbReference>
<gene>
    <name evidence="3" type="ORF">Slin15195_G036730</name>
</gene>
<evidence type="ECO:0000256" key="2">
    <source>
        <dbReference type="SAM" id="MobiDB-lite"/>
    </source>
</evidence>
<feature type="region of interest" description="Disordered" evidence="2">
    <location>
        <begin position="346"/>
        <end position="409"/>
    </location>
</feature>
<feature type="compositionally biased region" description="Low complexity" evidence="2">
    <location>
        <begin position="281"/>
        <end position="304"/>
    </location>
</feature>
<evidence type="ECO:0000313" key="3">
    <source>
        <dbReference type="EMBL" id="USW50354.1"/>
    </source>
</evidence>
<feature type="compositionally biased region" description="Basic and acidic residues" evidence="2">
    <location>
        <begin position="99"/>
        <end position="116"/>
    </location>
</feature>
<dbReference type="AlphaFoldDB" id="A0A9Q9EHT5"/>
<dbReference type="Proteomes" id="UP001056384">
    <property type="component" value="Chromosome 2"/>
</dbReference>
<feature type="region of interest" description="Disordered" evidence="2">
    <location>
        <begin position="279"/>
        <end position="313"/>
    </location>
</feature>
<organism evidence="3 4">
    <name type="scientific">Septoria linicola</name>
    <dbReference type="NCBI Taxonomy" id="215465"/>
    <lineage>
        <taxon>Eukaryota</taxon>
        <taxon>Fungi</taxon>
        <taxon>Dikarya</taxon>
        <taxon>Ascomycota</taxon>
        <taxon>Pezizomycotina</taxon>
        <taxon>Dothideomycetes</taxon>
        <taxon>Dothideomycetidae</taxon>
        <taxon>Mycosphaerellales</taxon>
        <taxon>Mycosphaerellaceae</taxon>
        <taxon>Septoria</taxon>
    </lineage>
</organism>
<keyword evidence="4" id="KW-1185">Reference proteome</keyword>
<feature type="region of interest" description="Disordered" evidence="2">
    <location>
        <begin position="1"/>
        <end position="26"/>
    </location>
</feature>
<keyword evidence="1" id="KW-0175">Coiled coil</keyword>
<feature type="compositionally biased region" description="Low complexity" evidence="2">
    <location>
        <begin position="376"/>
        <end position="393"/>
    </location>
</feature>
<evidence type="ECO:0000256" key="1">
    <source>
        <dbReference type="SAM" id="Coils"/>
    </source>
</evidence>
<feature type="region of interest" description="Disordered" evidence="2">
    <location>
        <begin position="477"/>
        <end position="535"/>
    </location>
</feature>
<protein>
    <submittedName>
        <fullName evidence="3">Uncharacterized protein</fullName>
    </submittedName>
</protein>
<reference evidence="3" key="1">
    <citation type="submission" date="2022-06" db="EMBL/GenBank/DDBJ databases">
        <title>Complete genome sequences of two strains of the flax pathogen Septoria linicola.</title>
        <authorList>
            <person name="Lapalu N."/>
            <person name="Simon A."/>
            <person name="Demenou B."/>
            <person name="Paumier D."/>
            <person name="Guillot M.-P."/>
            <person name="Gout L."/>
            <person name="Valade R."/>
        </authorList>
    </citation>
    <scope>NUCLEOTIDE SEQUENCE</scope>
    <source>
        <strain evidence="3">SE15195</strain>
    </source>
</reference>
<feature type="coiled-coil region" evidence="1">
    <location>
        <begin position="447"/>
        <end position="477"/>
    </location>
</feature>
<feature type="compositionally biased region" description="Polar residues" evidence="2">
    <location>
        <begin position="346"/>
        <end position="370"/>
    </location>
</feature>
<sequence>MAGLLERGGNPLEAAGGLTGALPGGNPLEAAGGLTDTLGGGGLGDTLGGVSGLAGGLLGGGEGLNLVGLVGVGSDDPALVDLNPAEKKEAKAKKAAIAKKNEQKRQAEMKKLEEQVKAQGGKATPEQAAYAQKLNDSQAAENKELQKLDRDLGPTDPELLAQEMAASDNSMATMSSRRAGNAISEGLFYAYLVDSRTSQPTHVLTFANAAAAEQWYQSASRTSSVEKMSPQMYIYDGGVPPKPVGRRMACMPIQTVQPIIPLQHSNGYPICCKDGGSGVGTATTSSNTSAAQAASNAQAAQAARPAPPPRKKWTWEDAAGERADNAKKNGDPRPREQIKQEALNDLQEQCAQSTQSGSCKPAGQFTSNGLPSGPLNSSSFGPSNASASNTASNGLPPGPLNAAESAADGGAGGDPLAGLLGSGQGLNVANLVAIGSDEKALLDLNPATKKEAKMKRAQELKKQQQIQAAQKKALEDAVAKQNGKATPEQQKAYAEVQKREAATSQASKNLDDSMKKDDEEEAAKGLGAGLPGGDVLGSATGAVPAGLTDGVPAASSLTGAVPGGLPTDTVAGAVGGLPVAGGVTKGLL</sequence>
<accession>A0A9Q9EHT5</accession>
<feature type="compositionally biased region" description="Gly residues" evidence="2">
    <location>
        <begin position="526"/>
        <end position="535"/>
    </location>
</feature>
<evidence type="ECO:0000313" key="4">
    <source>
        <dbReference type="Proteomes" id="UP001056384"/>
    </source>
</evidence>
<name>A0A9Q9EHT5_9PEZI</name>